<reference evidence="1" key="1">
    <citation type="submission" date="2020-11" db="EMBL/GenBank/DDBJ databases">
        <authorList>
            <consortium name="DOE Joint Genome Institute"/>
            <person name="Ahrendt S."/>
            <person name="Riley R."/>
            <person name="Andreopoulos W."/>
            <person name="LaButti K."/>
            <person name="Pangilinan J."/>
            <person name="Ruiz-duenas F.J."/>
            <person name="Barrasa J.M."/>
            <person name="Sanchez-Garcia M."/>
            <person name="Camarero S."/>
            <person name="Miyauchi S."/>
            <person name="Serrano A."/>
            <person name="Linde D."/>
            <person name="Babiker R."/>
            <person name="Drula E."/>
            <person name="Ayuso-Fernandez I."/>
            <person name="Pacheco R."/>
            <person name="Padilla G."/>
            <person name="Ferreira P."/>
            <person name="Barriuso J."/>
            <person name="Kellner H."/>
            <person name="Castanera R."/>
            <person name="Alfaro M."/>
            <person name="Ramirez L."/>
            <person name="Pisabarro A.G."/>
            <person name="Kuo A."/>
            <person name="Tritt A."/>
            <person name="Lipzen A."/>
            <person name="He G."/>
            <person name="Yan M."/>
            <person name="Ng V."/>
            <person name="Cullen D."/>
            <person name="Martin F."/>
            <person name="Rosso M.-N."/>
            <person name="Henrissat B."/>
            <person name="Hibbett D."/>
            <person name="Martinez A.T."/>
            <person name="Grigoriev I.V."/>
        </authorList>
    </citation>
    <scope>NUCLEOTIDE SEQUENCE</scope>
    <source>
        <strain evidence="1">AH 44721</strain>
    </source>
</reference>
<dbReference type="AlphaFoldDB" id="A0A9P5NUX8"/>
<proteinExistence type="predicted"/>
<keyword evidence="2" id="KW-1185">Reference proteome</keyword>
<dbReference type="Proteomes" id="UP000724874">
    <property type="component" value="Unassembled WGS sequence"/>
</dbReference>
<sequence>MAPRTRSNRIEHLSREDLLASGQTVNTTGFPALPHELYLKIISNFPSAPFNLEMLALIQKFPKAARNSILAFPDMPFFAFRVFEVYPKQELVKQLEVLTIRDPSLAQYVNILNVVIVDYSTENVLAELARWECFMPPFNATGIHKPVTCALQKKQFNSWLIVMHKRLKS</sequence>
<accession>A0A9P5NUX8</accession>
<gene>
    <name evidence="1" type="ORF">CPB84DRAFT_1843859</name>
</gene>
<evidence type="ECO:0000313" key="2">
    <source>
        <dbReference type="Proteomes" id="UP000724874"/>
    </source>
</evidence>
<comment type="caution">
    <text evidence="1">The sequence shown here is derived from an EMBL/GenBank/DDBJ whole genome shotgun (WGS) entry which is preliminary data.</text>
</comment>
<organism evidence="1 2">
    <name type="scientific">Gymnopilus junonius</name>
    <name type="common">Spectacular rustgill mushroom</name>
    <name type="synonym">Gymnopilus spectabilis subsp. junonius</name>
    <dbReference type="NCBI Taxonomy" id="109634"/>
    <lineage>
        <taxon>Eukaryota</taxon>
        <taxon>Fungi</taxon>
        <taxon>Dikarya</taxon>
        <taxon>Basidiomycota</taxon>
        <taxon>Agaricomycotina</taxon>
        <taxon>Agaricomycetes</taxon>
        <taxon>Agaricomycetidae</taxon>
        <taxon>Agaricales</taxon>
        <taxon>Agaricineae</taxon>
        <taxon>Hymenogastraceae</taxon>
        <taxon>Gymnopilus</taxon>
    </lineage>
</organism>
<name>A0A9P5NUX8_GYMJU</name>
<protein>
    <submittedName>
        <fullName evidence="1">Uncharacterized protein</fullName>
    </submittedName>
</protein>
<dbReference type="EMBL" id="JADNYJ010000014">
    <property type="protein sequence ID" value="KAF8907640.1"/>
    <property type="molecule type" value="Genomic_DNA"/>
</dbReference>
<dbReference type="OrthoDB" id="2891411at2759"/>
<evidence type="ECO:0000313" key="1">
    <source>
        <dbReference type="EMBL" id="KAF8907640.1"/>
    </source>
</evidence>